<dbReference type="Gene3D" id="3.40.30.10">
    <property type="entry name" value="Glutaredoxin"/>
    <property type="match status" value="1"/>
</dbReference>
<proteinExistence type="predicted"/>
<accession>A0A7W3TL13</accession>
<evidence type="ECO:0008006" key="3">
    <source>
        <dbReference type="Google" id="ProtNLM"/>
    </source>
</evidence>
<dbReference type="InterPro" id="IPR036249">
    <property type="entry name" value="Thioredoxin-like_sf"/>
</dbReference>
<dbReference type="Proteomes" id="UP000523196">
    <property type="component" value="Unassembled WGS sequence"/>
</dbReference>
<dbReference type="SUPFAM" id="SSF52833">
    <property type="entry name" value="Thioredoxin-like"/>
    <property type="match status" value="1"/>
</dbReference>
<reference evidence="1 2" key="1">
    <citation type="submission" date="2020-08" db="EMBL/GenBank/DDBJ databases">
        <authorList>
            <person name="Xu S."/>
            <person name="Li A."/>
        </authorList>
    </citation>
    <scope>NUCLEOTIDE SEQUENCE [LARGE SCALE GENOMIC DNA]</scope>
    <source>
        <strain evidence="1 2">119BY6-57</strain>
    </source>
</reference>
<evidence type="ECO:0000313" key="1">
    <source>
        <dbReference type="EMBL" id="MBB1060039.1"/>
    </source>
</evidence>
<organism evidence="1 2">
    <name type="scientific">Marilutibacter spongiae</name>
    <dbReference type="NCBI Taxonomy" id="2025720"/>
    <lineage>
        <taxon>Bacteria</taxon>
        <taxon>Pseudomonadati</taxon>
        <taxon>Pseudomonadota</taxon>
        <taxon>Gammaproteobacteria</taxon>
        <taxon>Lysobacterales</taxon>
        <taxon>Lysobacteraceae</taxon>
        <taxon>Marilutibacter</taxon>
    </lineage>
</organism>
<keyword evidence="2" id="KW-1185">Reference proteome</keyword>
<dbReference type="AlphaFoldDB" id="A0A7W3TL13"/>
<comment type="caution">
    <text evidence="1">The sequence shown here is derived from an EMBL/GenBank/DDBJ whole genome shotgun (WGS) entry which is preliminary data.</text>
</comment>
<dbReference type="EMBL" id="JACHTF010000004">
    <property type="protein sequence ID" value="MBB1060039.1"/>
    <property type="molecule type" value="Genomic_DNA"/>
</dbReference>
<sequence>MHRTSAAPSTRVVRAPRRVSPLTRIVRFAAACVLAGAALPAASQVARTRDVPADAWATLAALPGVRMTGAPGLKANVAVICDANCPYCARLDQHLRAQYPSLPVKWLPVAYFKPDSAALANRILAARDPAAELKTNYQNYDARARHGGLPAAAPSARLPADYAAIRTLWTQWGGFTPMVVVRRADGRVVKAMGSTPEFVDAALAQAAPSLRTYEEWRPASPTGD</sequence>
<evidence type="ECO:0000313" key="2">
    <source>
        <dbReference type="Proteomes" id="UP000523196"/>
    </source>
</evidence>
<name>A0A7W3TL13_9GAMM</name>
<gene>
    <name evidence="1" type="ORF">H4F98_05565</name>
</gene>
<protein>
    <recommendedName>
        <fullName evidence="3">Thioredoxin-like fold domain-containing protein</fullName>
    </recommendedName>
</protein>
<dbReference type="RefSeq" id="WP_182685669.1">
    <property type="nucleotide sequence ID" value="NZ_JACHTF010000004.1"/>
</dbReference>